<dbReference type="InterPro" id="IPR012337">
    <property type="entry name" value="RNaseH-like_sf"/>
</dbReference>
<dbReference type="Pfam" id="PF00665">
    <property type="entry name" value="rve"/>
    <property type="match status" value="1"/>
</dbReference>
<dbReference type="AlphaFoldDB" id="A0AAE1E2U0"/>
<dbReference type="PANTHER" id="PTHR37984">
    <property type="entry name" value="PROTEIN CBG26694"/>
    <property type="match status" value="1"/>
</dbReference>
<name>A0AAE1E2U0_9GAST</name>
<comment type="caution">
    <text evidence="3">The sequence shown here is derived from an EMBL/GenBank/DDBJ whole genome shotgun (WGS) entry which is preliminary data.</text>
</comment>
<accession>A0AAE1E2U0</accession>
<dbReference type="InterPro" id="IPR001584">
    <property type="entry name" value="Integrase_cat-core"/>
</dbReference>
<dbReference type="EMBL" id="JAWDGP010001472">
    <property type="protein sequence ID" value="KAK3791460.1"/>
    <property type="molecule type" value="Genomic_DNA"/>
</dbReference>
<gene>
    <name evidence="3" type="ORF">RRG08_046612</name>
</gene>
<dbReference type="InterPro" id="IPR036397">
    <property type="entry name" value="RNaseH_sf"/>
</dbReference>
<keyword evidence="4" id="KW-1185">Reference proteome</keyword>
<dbReference type="Proteomes" id="UP001283361">
    <property type="component" value="Unassembled WGS sequence"/>
</dbReference>
<dbReference type="GO" id="GO:0015074">
    <property type="term" value="P:DNA integration"/>
    <property type="evidence" value="ECO:0007669"/>
    <property type="project" value="InterPro"/>
</dbReference>
<dbReference type="PROSITE" id="PS50994">
    <property type="entry name" value="INTEGRASE"/>
    <property type="match status" value="1"/>
</dbReference>
<dbReference type="InterPro" id="IPR050951">
    <property type="entry name" value="Retrovirus_Pol_polyprotein"/>
</dbReference>
<evidence type="ECO:0000313" key="3">
    <source>
        <dbReference type="EMBL" id="KAK3791460.1"/>
    </source>
</evidence>
<evidence type="ECO:0000313" key="4">
    <source>
        <dbReference type="Proteomes" id="UP001283361"/>
    </source>
</evidence>
<evidence type="ECO:0000256" key="1">
    <source>
        <dbReference type="SAM" id="MobiDB-lite"/>
    </source>
</evidence>
<sequence length="134" mass="15506">MRCQPCNRIAPTHPNAPSTPPMQRQYPFQYICTDFFQYAVHNYLIIVNRYSSWPIVERPHDGSTDFITSLRVRRTFTSYGISDKLSSDDGPEFTSSATTTFLHTWGVHHRLSLVAFPHSKSRDHQTNDHGQHRS</sequence>
<dbReference type="Gene3D" id="3.30.420.10">
    <property type="entry name" value="Ribonuclease H-like superfamily/Ribonuclease H"/>
    <property type="match status" value="1"/>
</dbReference>
<dbReference type="SUPFAM" id="SSF53098">
    <property type="entry name" value="Ribonuclease H-like"/>
    <property type="match status" value="1"/>
</dbReference>
<feature type="region of interest" description="Disordered" evidence="1">
    <location>
        <begin position="1"/>
        <end position="21"/>
    </location>
</feature>
<feature type="domain" description="Integrase catalytic" evidence="2">
    <location>
        <begin position="23"/>
        <end position="134"/>
    </location>
</feature>
<organism evidence="3 4">
    <name type="scientific">Elysia crispata</name>
    <name type="common">lettuce slug</name>
    <dbReference type="NCBI Taxonomy" id="231223"/>
    <lineage>
        <taxon>Eukaryota</taxon>
        <taxon>Metazoa</taxon>
        <taxon>Spiralia</taxon>
        <taxon>Lophotrochozoa</taxon>
        <taxon>Mollusca</taxon>
        <taxon>Gastropoda</taxon>
        <taxon>Heterobranchia</taxon>
        <taxon>Euthyneura</taxon>
        <taxon>Panpulmonata</taxon>
        <taxon>Sacoglossa</taxon>
        <taxon>Placobranchoidea</taxon>
        <taxon>Plakobranchidae</taxon>
        <taxon>Elysia</taxon>
    </lineage>
</organism>
<proteinExistence type="predicted"/>
<reference evidence="3" key="1">
    <citation type="journal article" date="2023" name="G3 (Bethesda)">
        <title>A reference genome for the long-term kleptoplast-retaining sea slug Elysia crispata morphotype clarki.</title>
        <authorList>
            <person name="Eastman K.E."/>
            <person name="Pendleton A.L."/>
            <person name="Shaikh M.A."/>
            <person name="Suttiyut T."/>
            <person name="Ogas R."/>
            <person name="Tomko P."/>
            <person name="Gavelis G."/>
            <person name="Widhalm J.R."/>
            <person name="Wisecaver J.H."/>
        </authorList>
    </citation>
    <scope>NUCLEOTIDE SEQUENCE</scope>
    <source>
        <strain evidence="3">ECLA1</strain>
    </source>
</reference>
<evidence type="ECO:0000259" key="2">
    <source>
        <dbReference type="PROSITE" id="PS50994"/>
    </source>
</evidence>
<dbReference type="PANTHER" id="PTHR37984:SF7">
    <property type="entry name" value="INTEGRASE CATALYTIC DOMAIN-CONTAINING PROTEIN"/>
    <property type="match status" value="1"/>
</dbReference>
<protein>
    <recommendedName>
        <fullName evidence="2">Integrase catalytic domain-containing protein</fullName>
    </recommendedName>
</protein>
<dbReference type="GO" id="GO:0003676">
    <property type="term" value="F:nucleic acid binding"/>
    <property type="evidence" value="ECO:0007669"/>
    <property type="project" value="InterPro"/>
</dbReference>